<reference evidence="1 2" key="1">
    <citation type="submission" date="2019-02" db="EMBL/GenBank/DDBJ databases">
        <title>Investigation of anaerobic lignin degradation for improved lignocellulosic biofuels.</title>
        <authorList>
            <person name="Deangelis K."/>
        </authorList>
    </citation>
    <scope>NUCLEOTIDE SEQUENCE [LARGE SCALE GENOMIC DNA]</scope>
    <source>
        <strain evidence="1 2">159R</strain>
    </source>
</reference>
<name>A0A4V2Q3I3_9GAMM</name>
<dbReference type="EMBL" id="SJOI01000001">
    <property type="protein sequence ID" value="TCL06868.1"/>
    <property type="molecule type" value="Genomic_DNA"/>
</dbReference>
<keyword evidence="2" id="KW-1185">Reference proteome</keyword>
<organism evidence="1 2">
    <name type="scientific">Sodalis ligni</name>
    <dbReference type="NCBI Taxonomy" id="2697027"/>
    <lineage>
        <taxon>Bacteria</taxon>
        <taxon>Pseudomonadati</taxon>
        <taxon>Pseudomonadota</taxon>
        <taxon>Gammaproteobacteria</taxon>
        <taxon>Enterobacterales</taxon>
        <taxon>Bruguierivoracaceae</taxon>
        <taxon>Sodalis</taxon>
    </lineage>
</organism>
<dbReference type="AlphaFoldDB" id="A0A4V2Q3I3"/>
<comment type="caution">
    <text evidence="1">The sequence shown here is derived from an EMBL/GenBank/DDBJ whole genome shotgun (WGS) entry which is preliminary data.</text>
</comment>
<proteinExistence type="predicted"/>
<protein>
    <submittedName>
        <fullName evidence="1">Uncharacterized protein</fullName>
    </submittedName>
</protein>
<evidence type="ECO:0000313" key="1">
    <source>
        <dbReference type="EMBL" id="TCL06868.1"/>
    </source>
</evidence>
<sequence>MKLPVQMQTIDIQTGTVEKTETVGFQIMPKREGTCQECGRQHLDEDPHDAQSLHYQYTFYAREGRWPTWADALAHCPVDTRNLWIKELAKHGIDVVGTKQGGAQ</sequence>
<accession>A0A4V2Q3I3</accession>
<dbReference type="Proteomes" id="UP000294555">
    <property type="component" value="Unassembled WGS sequence"/>
</dbReference>
<gene>
    <name evidence="1" type="ORF">EZJ58_5165</name>
</gene>
<dbReference type="RefSeq" id="WP_207918013.1">
    <property type="nucleotide sequence ID" value="NZ_SJOI01000001.1"/>
</dbReference>
<evidence type="ECO:0000313" key="2">
    <source>
        <dbReference type="Proteomes" id="UP000294555"/>
    </source>
</evidence>